<keyword evidence="1" id="KW-0597">Phosphoprotein</keyword>
<sequence>MATEARSVENRNRLVSHFDEYKSRDKQSAGWSSLWESNESDLWDRGRPSPALVAFLEDHPNGKDLLAQDKPLKAFVPGCGRGHDVAMLALHGIETWGLEVAEDAVKIANENVKSQLQNPAPSNFGANASRPVSAGAKVILGDFFQRDWESQIAADFQGFDIVYDYTFLCALLPEMRKDWAERMSQLLSPTGVLVCLEFPMWKPLKAPGPPYGLKGVHQNLLAEGGNGTIDESGQLTGGSPGKGAFERITYWSPPESFEQSRGEDMISVWKLK</sequence>
<dbReference type="InParanoid" id="E5AAP6"/>
<organism evidence="6">
    <name type="scientific">Leptosphaeria maculans (strain JN3 / isolate v23.1.3 / race Av1-4-5-6-7-8)</name>
    <name type="common">Blackleg fungus</name>
    <name type="synonym">Phoma lingam</name>
    <dbReference type="NCBI Taxonomy" id="985895"/>
    <lineage>
        <taxon>Eukaryota</taxon>
        <taxon>Fungi</taxon>
        <taxon>Dikarya</taxon>
        <taxon>Ascomycota</taxon>
        <taxon>Pezizomycotina</taxon>
        <taxon>Dothideomycetes</taxon>
        <taxon>Pleosporomycetidae</taxon>
        <taxon>Pleosporales</taxon>
        <taxon>Pleosporineae</taxon>
        <taxon>Leptosphaeriaceae</taxon>
        <taxon>Plenodomus</taxon>
        <taxon>Plenodomus lingam/Leptosphaeria maculans species complex</taxon>
    </lineage>
</organism>
<dbReference type="eggNOG" id="ENOG502QVNN">
    <property type="taxonomic scope" value="Eukaryota"/>
</dbReference>
<dbReference type="RefSeq" id="XP_003844216.1">
    <property type="nucleotide sequence ID" value="XM_003844168.1"/>
</dbReference>
<dbReference type="GO" id="GO:0032259">
    <property type="term" value="P:methylation"/>
    <property type="evidence" value="ECO:0007669"/>
    <property type="project" value="UniProtKB-KW"/>
</dbReference>
<dbReference type="CDD" id="cd02440">
    <property type="entry name" value="AdoMet_MTases"/>
    <property type="match status" value="1"/>
</dbReference>
<accession>E5AAP6</accession>
<reference evidence="6" key="1">
    <citation type="journal article" date="2011" name="Nat. Commun.">
        <title>Effector diversification within compartments of the Leptosphaeria maculans genome affected by Repeat-Induced Point mutations.</title>
        <authorList>
            <person name="Rouxel T."/>
            <person name="Grandaubert J."/>
            <person name="Hane J.K."/>
            <person name="Hoede C."/>
            <person name="van de Wouw A.P."/>
            <person name="Couloux A."/>
            <person name="Dominguez V."/>
            <person name="Anthouard V."/>
            <person name="Bally P."/>
            <person name="Bourras S."/>
            <person name="Cozijnsen A.J."/>
            <person name="Ciuffetti L.M."/>
            <person name="Degrave A."/>
            <person name="Dilmaghani A."/>
            <person name="Duret L."/>
            <person name="Fudal I."/>
            <person name="Goodwin S.B."/>
            <person name="Gout L."/>
            <person name="Glaser N."/>
            <person name="Linglin J."/>
            <person name="Kema G.H.J."/>
            <person name="Lapalu N."/>
            <person name="Lawrence C.B."/>
            <person name="May K."/>
            <person name="Meyer M."/>
            <person name="Ollivier B."/>
            <person name="Poulain J."/>
            <person name="Schoch C.L."/>
            <person name="Simon A."/>
            <person name="Spatafora J.W."/>
            <person name="Stachowiak A."/>
            <person name="Turgeon B.G."/>
            <person name="Tyler B.M."/>
            <person name="Vincent D."/>
            <person name="Weissenbach J."/>
            <person name="Amselem J."/>
            <person name="Quesneville H."/>
            <person name="Oliver R.P."/>
            <person name="Wincker P."/>
            <person name="Balesdent M.-H."/>
            <person name="Howlett B.J."/>
        </authorList>
    </citation>
    <scope>NUCLEOTIDE SEQUENCE [LARGE SCALE GENOMIC DNA]</scope>
    <source>
        <strain evidence="6">JN3 / isolate v23.1.3 / race Av1-4-5-6-7-8</strain>
    </source>
</reference>
<evidence type="ECO:0000256" key="3">
    <source>
        <dbReference type="ARBA" id="ARBA00022679"/>
    </source>
</evidence>
<evidence type="ECO:0000313" key="5">
    <source>
        <dbReference type="EMBL" id="CBY00737.1"/>
    </source>
</evidence>
<dbReference type="PROSITE" id="PS51585">
    <property type="entry name" value="SAM_MT_TPMT"/>
    <property type="match status" value="1"/>
</dbReference>
<proteinExistence type="predicted"/>
<keyword evidence="3 5" id="KW-0808">Transferase</keyword>
<dbReference type="SUPFAM" id="SSF53335">
    <property type="entry name" value="S-adenosyl-L-methionine-dependent methyltransferases"/>
    <property type="match status" value="1"/>
</dbReference>
<evidence type="ECO:0000256" key="1">
    <source>
        <dbReference type="ARBA" id="ARBA00022553"/>
    </source>
</evidence>
<evidence type="ECO:0000256" key="4">
    <source>
        <dbReference type="ARBA" id="ARBA00022691"/>
    </source>
</evidence>
<dbReference type="Gene3D" id="3.40.50.150">
    <property type="entry name" value="Vaccinia Virus protein VP39"/>
    <property type="match status" value="1"/>
</dbReference>
<keyword evidence="6" id="KW-1185">Reference proteome</keyword>
<dbReference type="Proteomes" id="UP000002668">
    <property type="component" value="Genome"/>
</dbReference>
<dbReference type="OrthoDB" id="276151at2759"/>
<dbReference type="VEuPathDB" id="FungiDB:LEMA_P018670.1"/>
<protein>
    <submittedName>
        <fullName evidence="5">Similar to thiol methyltransferase</fullName>
    </submittedName>
</protein>
<evidence type="ECO:0000313" key="6">
    <source>
        <dbReference type="Proteomes" id="UP000002668"/>
    </source>
</evidence>
<keyword evidence="4" id="KW-0949">S-adenosyl-L-methionine</keyword>
<gene>
    <name evidence="5" type="ORF">LEMA_P018670.1</name>
</gene>
<dbReference type="GO" id="GO:0008757">
    <property type="term" value="F:S-adenosylmethionine-dependent methyltransferase activity"/>
    <property type="evidence" value="ECO:0007669"/>
    <property type="project" value="InterPro"/>
</dbReference>
<dbReference type="PANTHER" id="PTHR32183:SF6">
    <property type="entry name" value="CYSTEINE SULFINATE DESULFINASE_CYSTEINE DESULFURASE AND RELATED ENZYMES"/>
    <property type="match status" value="1"/>
</dbReference>
<dbReference type="EMBL" id="FP929138">
    <property type="protein sequence ID" value="CBY00737.1"/>
    <property type="molecule type" value="Genomic_DNA"/>
</dbReference>
<evidence type="ECO:0000256" key="2">
    <source>
        <dbReference type="ARBA" id="ARBA00022603"/>
    </source>
</evidence>
<dbReference type="Pfam" id="PF05724">
    <property type="entry name" value="TPMT"/>
    <property type="match status" value="1"/>
</dbReference>
<dbReference type="InterPro" id="IPR008854">
    <property type="entry name" value="TPMT"/>
</dbReference>
<dbReference type="HOGENOM" id="CLU_056435_7_0_1"/>
<dbReference type="STRING" id="985895.E5AAP6"/>
<dbReference type="AlphaFoldDB" id="E5AAP6"/>
<dbReference type="PANTHER" id="PTHR32183">
    <property type="match status" value="1"/>
</dbReference>
<dbReference type="InterPro" id="IPR029063">
    <property type="entry name" value="SAM-dependent_MTases_sf"/>
</dbReference>
<name>E5AAP6_LEPMJ</name>
<dbReference type="GeneID" id="13292518"/>
<keyword evidence="2 5" id="KW-0489">Methyltransferase</keyword>
<dbReference type="OMA" id="GVHWNLL"/>